<organism evidence="1 2">
    <name type="scientific">Evansella cellulosilytica (strain ATCC 21833 / DSM 2522 / FERM P-1141 / JCM 9156 / N-4)</name>
    <name type="common">Bacillus cellulosilyticus</name>
    <dbReference type="NCBI Taxonomy" id="649639"/>
    <lineage>
        <taxon>Bacteria</taxon>
        <taxon>Bacillati</taxon>
        <taxon>Bacillota</taxon>
        <taxon>Bacilli</taxon>
        <taxon>Bacillales</taxon>
        <taxon>Bacillaceae</taxon>
        <taxon>Evansella</taxon>
    </lineage>
</organism>
<dbReference type="RefSeq" id="WP_013490190.1">
    <property type="nucleotide sequence ID" value="NC_014829.1"/>
</dbReference>
<evidence type="ECO:0000313" key="1">
    <source>
        <dbReference type="EMBL" id="ADU31859.1"/>
    </source>
</evidence>
<dbReference type="HOGENOM" id="CLU_118911_0_0_9"/>
<gene>
    <name evidence="1" type="ordered locus">Bcell_3618</name>
</gene>
<dbReference type="STRING" id="649639.Bcell_3618"/>
<reference evidence="1" key="1">
    <citation type="submission" date="2010-12" db="EMBL/GenBank/DDBJ databases">
        <title>Complete sequence of Bacillus cellulosilyticus DSM 2522.</title>
        <authorList>
            <consortium name="US DOE Joint Genome Institute"/>
            <person name="Lucas S."/>
            <person name="Copeland A."/>
            <person name="Lapidus A."/>
            <person name="Cheng J.-F."/>
            <person name="Bruce D."/>
            <person name="Goodwin L."/>
            <person name="Pitluck S."/>
            <person name="Chertkov O."/>
            <person name="Detter J.C."/>
            <person name="Han C."/>
            <person name="Tapia R."/>
            <person name="Land M."/>
            <person name="Hauser L."/>
            <person name="Jeffries C."/>
            <person name="Kyrpides N."/>
            <person name="Ivanova N."/>
            <person name="Mikhailova N."/>
            <person name="Brumm P."/>
            <person name="Mead D."/>
            <person name="Woyke T."/>
        </authorList>
    </citation>
    <scope>NUCLEOTIDE SEQUENCE [LARGE SCALE GENOMIC DNA]</scope>
    <source>
        <strain evidence="1">DSM 2522</strain>
    </source>
</reference>
<evidence type="ECO:0000313" key="2">
    <source>
        <dbReference type="Proteomes" id="UP000001401"/>
    </source>
</evidence>
<keyword evidence="2" id="KW-1185">Reference proteome</keyword>
<dbReference type="Proteomes" id="UP000001401">
    <property type="component" value="Chromosome"/>
</dbReference>
<dbReference type="eggNOG" id="ENOG503334G">
    <property type="taxonomic scope" value="Bacteria"/>
</dbReference>
<accession>E6TS90</accession>
<name>E6TS90_EVAC2</name>
<dbReference type="OrthoDB" id="1683192at2"/>
<dbReference type="KEGG" id="bco:Bcell_3618"/>
<proteinExistence type="predicted"/>
<dbReference type="EMBL" id="CP002394">
    <property type="protein sequence ID" value="ADU31859.1"/>
    <property type="molecule type" value="Genomic_DNA"/>
</dbReference>
<sequence>MFLIIEEEIFEYKNNINEINNIILKINKKVEEGDNYFSHLIVDGKEVYENHDSYLLENINGISEIRVICKSVSELTNDILLSTEKYINSAVPEIKLLAEEFYNTPTDLTWKKYDQLLEGLQWITHMIVSVDRLKHNIRNWNEYLQIVSSVDEELNHISDALEHKDYVLIADIIQYEIMDMLEKLKVRISMTIDSVGIRENLL</sequence>
<protein>
    <submittedName>
        <fullName evidence="1">Uncharacterized protein</fullName>
    </submittedName>
</protein>
<dbReference type="AlphaFoldDB" id="E6TS90"/>